<protein>
    <submittedName>
        <fullName evidence="1">DUF1534 domain-containing protein</fullName>
    </submittedName>
</protein>
<accession>A0ABY2U4Q8</accession>
<keyword evidence="2" id="KW-1185">Reference proteome</keyword>
<evidence type="ECO:0000313" key="2">
    <source>
        <dbReference type="Proteomes" id="UP000304941"/>
    </source>
</evidence>
<comment type="caution">
    <text evidence="1">The sequence shown here is derived from an EMBL/GenBank/DDBJ whole genome shotgun (WGS) entry which is preliminary data.</text>
</comment>
<name>A0ABY2U4Q8_9PSED</name>
<proteinExistence type="predicted"/>
<dbReference type="Proteomes" id="UP000304941">
    <property type="component" value="Unassembled WGS sequence"/>
</dbReference>
<gene>
    <name evidence="1" type="ORF">FEM54_14390</name>
</gene>
<reference evidence="1 2" key="1">
    <citation type="submission" date="2019-05" db="EMBL/GenBank/DDBJ databases">
        <title>Pseudomonas edaphica sp. nov., isolated from rhizospheric soil of Cistus ladanifer L. in Spain.</title>
        <authorList>
            <person name="Peix A."/>
        </authorList>
    </citation>
    <scope>NUCLEOTIDE SEQUENCE [LARGE SCALE GENOMIC DNA]</scope>
    <source>
        <strain evidence="1 2">RD25</strain>
    </source>
</reference>
<dbReference type="EMBL" id="VBVZ01000184">
    <property type="protein sequence ID" value="TLG91175.1"/>
    <property type="molecule type" value="Genomic_DNA"/>
</dbReference>
<organism evidence="1 2">
    <name type="scientific">Pseudomonas edaphica</name>
    <dbReference type="NCBI Taxonomy" id="2006980"/>
    <lineage>
        <taxon>Bacteria</taxon>
        <taxon>Pseudomonadati</taxon>
        <taxon>Pseudomonadota</taxon>
        <taxon>Gammaproteobacteria</taxon>
        <taxon>Pseudomonadales</taxon>
        <taxon>Pseudomonadaceae</taxon>
        <taxon>Pseudomonas</taxon>
    </lineage>
</organism>
<evidence type="ECO:0000313" key="1">
    <source>
        <dbReference type="EMBL" id="TLG91175.1"/>
    </source>
</evidence>
<feature type="non-terminal residue" evidence="1">
    <location>
        <position position="77"/>
    </location>
</feature>
<sequence>MKIVPTLPRGNASCDALRHRCARLKSGRGASLAAFLCCAWERSSRSFRQVLPLVTALCHPAVAQPTTVPPQSTAQYP</sequence>